<proteinExistence type="predicted"/>
<feature type="region of interest" description="Disordered" evidence="1">
    <location>
        <begin position="19"/>
        <end position="42"/>
    </location>
</feature>
<keyword evidence="3" id="KW-1185">Reference proteome</keyword>
<evidence type="ECO:0000313" key="2">
    <source>
        <dbReference type="EMBL" id="BFF93799.1"/>
    </source>
</evidence>
<name>A0AAU9FDK7_DROMD</name>
<sequence>MSSVFLLRHNKKCICNLLNNSSPQPQTQPQPQSPTSSELDFNARRDSAAFSRPVRFQILLDTAAEHYDHPTSRHFCSALRECLKLSCGSVSPTSARVCVCAGPK</sequence>
<evidence type="ECO:0000256" key="1">
    <source>
        <dbReference type="SAM" id="MobiDB-lite"/>
    </source>
</evidence>
<dbReference type="AlphaFoldDB" id="A0AAU9FDK7"/>
<organism evidence="2 3">
    <name type="scientific">Drosophila madeirensis</name>
    <name type="common">Fruit fly</name>
    <dbReference type="NCBI Taxonomy" id="30013"/>
    <lineage>
        <taxon>Eukaryota</taxon>
        <taxon>Metazoa</taxon>
        <taxon>Ecdysozoa</taxon>
        <taxon>Arthropoda</taxon>
        <taxon>Hexapoda</taxon>
        <taxon>Insecta</taxon>
        <taxon>Pterygota</taxon>
        <taxon>Neoptera</taxon>
        <taxon>Endopterygota</taxon>
        <taxon>Diptera</taxon>
        <taxon>Brachycera</taxon>
        <taxon>Muscomorpha</taxon>
        <taxon>Ephydroidea</taxon>
        <taxon>Drosophilidae</taxon>
        <taxon>Drosophila</taxon>
        <taxon>Sophophora</taxon>
    </lineage>
</organism>
<evidence type="ECO:0000313" key="3">
    <source>
        <dbReference type="Proteomes" id="UP001500889"/>
    </source>
</evidence>
<dbReference type="EMBL" id="AP029264">
    <property type="protein sequence ID" value="BFF93799.1"/>
    <property type="molecule type" value="Genomic_DNA"/>
</dbReference>
<accession>A0AAU9FDK7</accession>
<gene>
    <name evidence="2" type="ORF">DMAD_11577</name>
</gene>
<protein>
    <submittedName>
        <fullName evidence="2">Uncharacterized protein</fullName>
    </submittedName>
</protein>
<reference evidence="2 3" key="1">
    <citation type="submission" date="2024-02" db="EMBL/GenBank/DDBJ databases">
        <title>A chromosome-level genome assembly of Drosophila madeirensis, a fruit fly species endemic to Madeira island.</title>
        <authorList>
            <person name="Tomihara K."/>
            <person name="Llopart A."/>
            <person name="Yamamoto D."/>
        </authorList>
    </citation>
    <scope>NUCLEOTIDE SEQUENCE [LARGE SCALE GENOMIC DNA]</scope>
    <source>
        <strain evidence="2 3">RF1</strain>
    </source>
</reference>
<dbReference type="Proteomes" id="UP001500889">
    <property type="component" value="Chromosome U"/>
</dbReference>